<dbReference type="Proteomes" id="UP000663852">
    <property type="component" value="Unassembled WGS sequence"/>
</dbReference>
<feature type="transmembrane region" description="Helical" evidence="1">
    <location>
        <begin position="53"/>
        <end position="76"/>
    </location>
</feature>
<dbReference type="EMBL" id="CAJNOR010001643">
    <property type="protein sequence ID" value="CAF1177035.1"/>
    <property type="molecule type" value="Genomic_DNA"/>
</dbReference>
<gene>
    <name evidence="2" type="ORF">EDS130_LOCUS23313</name>
    <name evidence="3" type="ORF">XAT740_LOCUS22361</name>
</gene>
<reference evidence="2" key="1">
    <citation type="submission" date="2021-02" db="EMBL/GenBank/DDBJ databases">
        <authorList>
            <person name="Nowell W R."/>
        </authorList>
    </citation>
    <scope>NUCLEOTIDE SEQUENCE</scope>
</reference>
<keyword evidence="1" id="KW-1133">Transmembrane helix</keyword>
<evidence type="ECO:0000313" key="2">
    <source>
        <dbReference type="EMBL" id="CAF1164209.1"/>
    </source>
</evidence>
<dbReference type="AlphaFoldDB" id="A0A814TPR9"/>
<organism evidence="2 5">
    <name type="scientific">Adineta ricciae</name>
    <name type="common">Rotifer</name>
    <dbReference type="NCBI Taxonomy" id="249248"/>
    <lineage>
        <taxon>Eukaryota</taxon>
        <taxon>Metazoa</taxon>
        <taxon>Spiralia</taxon>
        <taxon>Gnathifera</taxon>
        <taxon>Rotifera</taxon>
        <taxon>Eurotatoria</taxon>
        <taxon>Bdelloidea</taxon>
        <taxon>Adinetida</taxon>
        <taxon>Adinetidae</taxon>
        <taxon>Adineta</taxon>
    </lineage>
</organism>
<evidence type="ECO:0000313" key="5">
    <source>
        <dbReference type="Proteomes" id="UP000663852"/>
    </source>
</evidence>
<evidence type="ECO:0000256" key="1">
    <source>
        <dbReference type="SAM" id="Phobius"/>
    </source>
</evidence>
<keyword evidence="4" id="KW-1185">Reference proteome</keyword>
<feature type="transmembrane region" description="Helical" evidence="1">
    <location>
        <begin position="12"/>
        <end position="33"/>
    </location>
</feature>
<feature type="transmembrane region" description="Helical" evidence="1">
    <location>
        <begin position="107"/>
        <end position="129"/>
    </location>
</feature>
<feature type="transmembrane region" description="Helical" evidence="1">
    <location>
        <begin position="83"/>
        <end position="101"/>
    </location>
</feature>
<keyword evidence="1" id="KW-0812">Transmembrane</keyword>
<protein>
    <submittedName>
        <fullName evidence="2">Uncharacterized protein</fullName>
    </submittedName>
</protein>
<evidence type="ECO:0000313" key="4">
    <source>
        <dbReference type="Proteomes" id="UP000663828"/>
    </source>
</evidence>
<comment type="caution">
    <text evidence="2">The sequence shown here is derived from an EMBL/GenBank/DDBJ whole genome shotgun (WGS) entry which is preliminary data.</text>
</comment>
<name>A0A814TPR9_ADIRI</name>
<dbReference type="Proteomes" id="UP000663828">
    <property type="component" value="Unassembled WGS sequence"/>
</dbReference>
<proteinExistence type="predicted"/>
<accession>A0A814TPR9</accession>
<dbReference type="EMBL" id="CAJNOJ010000127">
    <property type="protein sequence ID" value="CAF1164209.1"/>
    <property type="molecule type" value="Genomic_DNA"/>
</dbReference>
<keyword evidence="1" id="KW-0472">Membrane</keyword>
<evidence type="ECO:0000313" key="3">
    <source>
        <dbReference type="EMBL" id="CAF1177035.1"/>
    </source>
</evidence>
<sequence>MGIIWTETKPEIALLLKIFTGWYFAFGVGAFFPATNEPFFTRSPKTWDILHCYMLNFAGLYTLQCTIWTLTSAYYYPSRVSAMSMAAQLLLVVGIVTWIQITGNLFSPLGLAAFSIDACFGLLFAYFAIA</sequence>